<dbReference type="EMBL" id="JACIVC010000049">
    <property type="protein sequence ID" value="MBB1069279.1"/>
    <property type="molecule type" value="Genomic_DNA"/>
</dbReference>
<dbReference type="Pfam" id="PF21694">
    <property type="entry name" value="DNA_pol3_delta_C"/>
    <property type="match status" value="1"/>
</dbReference>
<dbReference type="Pfam" id="PF06144">
    <property type="entry name" value="DNA_pol3_delta"/>
    <property type="match status" value="1"/>
</dbReference>
<feature type="domain" description="DNA polymerase III delta N-terminal" evidence="9">
    <location>
        <begin position="19"/>
        <end position="143"/>
    </location>
</feature>
<dbReference type="Gene3D" id="1.20.272.10">
    <property type="match status" value="1"/>
</dbReference>
<dbReference type="InterPro" id="IPR027417">
    <property type="entry name" value="P-loop_NTPase"/>
</dbReference>
<dbReference type="GO" id="GO:0003677">
    <property type="term" value="F:DNA binding"/>
    <property type="evidence" value="ECO:0007669"/>
    <property type="project" value="InterPro"/>
</dbReference>
<dbReference type="Proteomes" id="UP000518316">
    <property type="component" value="Unassembled WGS sequence"/>
</dbReference>
<evidence type="ECO:0000256" key="5">
    <source>
        <dbReference type="ARBA" id="ARBA00022705"/>
    </source>
</evidence>
<dbReference type="RefSeq" id="WP_182597920.1">
    <property type="nucleotide sequence ID" value="NZ_JACIVC010000049.1"/>
</dbReference>
<keyword evidence="6" id="KW-0239">DNA-directed DNA polymerase</keyword>
<dbReference type="PANTHER" id="PTHR34388">
    <property type="entry name" value="DNA POLYMERASE III SUBUNIT DELTA"/>
    <property type="match status" value="1"/>
</dbReference>
<evidence type="ECO:0000256" key="4">
    <source>
        <dbReference type="ARBA" id="ARBA00022695"/>
    </source>
</evidence>
<keyword evidence="5" id="KW-0235">DNA replication</keyword>
<dbReference type="SUPFAM" id="SSF52540">
    <property type="entry name" value="P-loop containing nucleoside triphosphate hydrolases"/>
    <property type="match status" value="1"/>
</dbReference>
<organism evidence="11 12">
    <name type="scientific">Limosilactobacillus albertensis</name>
    <dbReference type="NCBI Taxonomy" id="2759752"/>
    <lineage>
        <taxon>Bacteria</taxon>
        <taxon>Bacillati</taxon>
        <taxon>Bacillota</taxon>
        <taxon>Bacilli</taxon>
        <taxon>Lactobacillales</taxon>
        <taxon>Lactobacillaceae</taxon>
        <taxon>Limosilactobacillus</taxon>
    </lineage>
</organism>
<keyword evidence="12" id="KW-1185">Reference proteome</keyword>
<gene>
    <name evidence="11" type="primary">holA</name>
    <name evidence="11" type="ORF">H5S40_03805</name>
</gene>
<dbReference type="InterPro" id="IPR010372">
    <property type="entry name" value="DNA_pol3_delta_N"/>
</dbReference>
<accession>A0A7W3TR15</accession>
<protein>
    <recommendedName>
        <fullName evidence="2">DNA polymerase III subunit delta</fullName>
        <ecNumber evidence="1">2.7.7.7</ecNumber>
    </recommendedName>
</protein>
<dbReference type="GO" id="GO:0003887">
    <property type="term" value="F:DNA-directed DNA polymerase activity"/>
    <property type="evidence" value="ECO:0007669"/>
    <property type="project" value="UniProtKB-KW"/>
</dbReference>
<evidence type="ECO:0000256" key="1">
    <source>
        <dbReference type="ARBA" id="ARBA00012417"/>
    </source>
</evidence>
<evidence type="ECO:0000256" key="2">
    <source>
        <dbReference type="ARBA" id="ARBA00017703"/>
    </source>
</evidence>
<evidence type="ECO:0000259" key="9">
    <source>
        <dbReference type="Pfam" id="PF06144"/>
    </source>
</evidence>
<evidence type="ECO:0000313" key="11">
    <source>
        <dbReference type="EMBL" id="MBB1069279.1"/>
    </source>
</evidence>
<dbReference type="InterPro" id="IPR008921">
    <property type="entry name" value="DNA_pol3_clamp-load_cplx_C"/>
</dbReference>
<evidence type="ECO:0000256" key="6">
    <source>
        <dbReference type="ARBA" id="ARBA00022932"/>
    </source>
</evidence>
<evidence type="ECO:0000313" key="12">
    <source>
        <dbReference type="Proteomes" id="UP000518316"/>
    </source>
</evidence>
<dbReference type="Gene3D" id="3.40.50.300">
    <property type="entry name" value="P-loop containing nucleotide triphosphate hydrolases"/>
    <property type="match status" value="1"/>
</dbReference>
<dbReference type="AlphaFoldDB" id="A0A7W3TR15"/>
<dbReference type="NCBIfam" id="TIGR01128">
    <property type="entry name" value="holA"/>
    <property type="match status" value="1"/>
</dbReference>
<dbReference type="InterPro" id="IPR048466">
    <property type="entry name" value="DNA_pol3_delta-like_C"/>
</dbReference>
<dbReference type="SUPFAM" id="SSF48019">
    <property type="entry name" value="post-AAA+ oligomerization domain-like"/>
    <property type="match status" value="1"/>
</dbReference>
<evidence type="ECO:0000256" key="7">
    <source>
        <dbReference type="ARBA" id="ARBA00034754"/>
    </source>
</evidence>
<comment type="similarity">
    <text evidence="7">Belongs to the DNA polymerase HolA subunit family.</text>
</comment>
<reference evidence="11 12" key="1">
    <citation type="submission" date="2020-07" db="EMBL/GenBank/DDBJ databases">
        <title>Description of Limosilactobacillus balticus sp. nov., Limosilactobacillus agrestis sp. nov., Limosilactobacillus albertensis sp. nov., Limosilactobacillus rudii sp. nov., Limosilactobacillus fastidiosus sp. nov., five novel Limosilactobacillus species isolated from the vertebrate gastrointestinal tract, and proposal of 6 subspecies of Limosilactobacillus reuteri adapted to the gastrointestinal tract of specific vertebrate hosts.</title>
        <authorList>
            <person name="Li F."/>
            <person name="Cheng C."/>
            <person name="Zheng J."/>
            <person name="Quevedo R.M."/>
            <person name="Li J."/>
            <person name="Roos S."/>
            <person name="Gaenzle M.G."/>
            <person name="Walter J."/>
        </authorList>
    </citation>
    <scope>NUCLEOTIDE SEQUENCE [LARGE SCALE GENOMIC DNA]</scope>
    <source>
        <strain evidence="11 12">RRLNB_1_1</strain>
    </source>
</reference>
<evidence type="ECO:0000259" key="10">
    <source>
        <dbReference type="Pfam" id="PF21694"/>
    </source>
</evidence>
<feature type="domain" description="DNA polymerase III delta subunit-like C-terminal" evidence="10">
    <location>
        <begin position="217"/>
        <end position="336"/>
    </location>
</feature>
<comment type="catalytic activity">
    <reaction evidence="8">
        <text>DNA(n) + a 2'-deoxyribonucleoside 5'-triphosphate = DNA(n+1) + diphosphate</text>
        <dbReference type="Rhea" id="RHEA:22508"/>
        <dbReference type="Rhea" id="RHEA-COMP:17339"/>
        <dbReference type="Rhea" id="RHEA-COMP:17340"/>
        <dbReference type="ChEBI" id="CHEBI:33019"/>
        <dbReference type="ChEBI" id="CHEBI:61560"/>
        <dbReference type="ChEBI" id="CHEBI:173112"/>
        <dbReference type="EC" id="2.7.7.7"/>
    </reaction>
</comment>
<keyword evidence="4 11" id="KW-0548">Nucleotidyltransferase</keyword>
<proteinExistence type="inferred from homology"/>
<dbReference type="Gene3D" id="1.10.8.60">
    <property type="match status" value="1"/>
</dbReference>
<sequence>MDVTQLSAQLKTKTPAMVYLVLGTQQVLQQEAIDKFMGLIPENERVMNIGRYDMETTPLAVALDDAMATPFFGERRLVIVNKPFFLIGEKKHSKVEHDLDSLKKYLEHPESSTVLVFTAPYEKLDGRKGIVKLLKKTAVLVDASPLNEQQARQKVAQQLATDDFEITSGALDELVQRTNADYEMMNANLTKLKILAYQGKKIDQQMVAALVPQSLDENVFDLVTAVLQHNQTRALDLYQQLLEGQQPPLRINAVLVGQFRLLIQIKTLSNRGLSQGSLASKLNVHPYRVKLALKTIRNFSMESLENAYLGLIRIEQSLKTTQRDPSLLFQLFMLQYSQQNKRQLIKR</sequence>
<comment type="caution">
    <text evidence="11">The sequence shown here is derived from an EMBL/GenBank/DDBJ whole genome shotgun (WGS) entry which is preliminary data.</text>
</comment>
<dbReference type="GO" id="GO:0009360">
    <property type="term" value="C:DNA polymerase III complex"/>
    <property type="evidence" value="ECO:0007669"/>
    <property type="project" value="InterPro"/>
</dbReference>
<evidence type="ECO:0000256" key="3">
    <source>
        <dbReference type="ARBA" id="ARBA00022679"/>
    </source>
</evidence>
<dbReference type="EC" id="2.7.7.7" evidence="1"/>
<dbReference type="GO" id="GO:0006261">
    <property type="term" value="P:DNA-templated DNA replication"/>
    <property type="evidence" value="ECO:0007669"/>
    <property type="project" value="TreeGrafter"/>
</dbReference>
<dbReference type="InterPro" id="IPR005790">
    <property type="entry name" value="DNA_polIII_delta"/>
</dbReference>
<evidence type="ECO:0000256" key="8">
    <source>
        <dbReference type="ARBA" id="ARBA00049244"/>
    </source>
</evidence>
<name>A0A7W3TR15_9LACO</name>
<keyword evidence="3 11" id="KW-0808">Transferase</keyword>
<dbReference type="PANTHER" id="PTHR34388:SF1">
    <property type="entry name" value="DNA POLYMERASE III SUBUNIT DELTA"/>
    <property type="match status" value="1"/>
</dbReference>